<organism evidence="2 3">
    <name type="scientific">Streptomyces nondiastaticus</name>
    <dbReference type="NCBI Taxonomy" id="3154512"/>
    <lineage>
        <taxon>Bacteria</taxon>
        <taxon>Bacillati</taxon>
        <taxon>Actinomycetota</taxon>
        <taxon>Actinomycetes</taxon>
        <taxon>Kitasatosporales</taxon>
        <taxon>Streptomycetaceae</taxon>
        <taxon>Streptomyces</taxon>
    </lineage>
</organism>
<dbReference type="CDD" id="cd00302">
    <property type="entry name" value="cytochrome_P450"/>
    <property type="match status" value="1"/>
</dbReference>
<dbReference type="RefSeq" id="WP_388630875.1">
    <property type="nucleotide sequence ID" value="NZ_JBIAUT010000010.1"/>
</dbReference>
<evidence type="ECO:0000313" key="3">
    <source>
        <dbReference type="Proteomes" id="UP001602123"/>
    </source>
</evidence>
<keyword evidence="3" id="KW-1185">Reference proteome</keyword>
<accession>A0ABW6U3L8</accession>
<dbReference type="InterPro" id="IPR002401">
    <property type="entry name" value="Cyt_P450_E_grp-I"/>
</dbReference>
<dbReference type="Pfam" id="PF00067">
    <property type="entry name" value="p450"/>
    <property type="match status" value="1"/>
</dbReference>
<proteinExistence type="inferred from homology"/>
<dbReference type="SUPFAM" id="SSF48264">
    <property type="entry name" value="Cytochrome P450"/>
    <property type="match status" value="1"/>
</dbReference>
<evidence type="ECO:0000313" key="2">
    <source>
        <dbReference type="EMBL" id="MFF4219399.1"/>
    </source>
</evidence>
<dbReference type="PANTHER" id="PTHR24305">
    <property type="entry name" value="CYTOCHROME P450"/>
    <property type="match status" value="1"/>
</dbReference>
<comment type="similarity">
    <text evidence="1">Belongs to the cytochrome P450 family.</text>
</comment>
<gene>
    <name evidence="2" type="ORF">ACFYZM_24390</name>
</gene>
<dbReference type="InterPro" id="IPR036396">
    <property type="entry name" value="Cyt_P450_sf"/>
</dbReference>
<dbReference type="Proteomes" id="UP001602123">
    <property type="component" value="Unassembled WGS sequence"/>
</dbReference>
<sequence>MSMVEMLRFRRDPLGFVENYSHRSPSGVFRLPWGAWCVGDSDLALVVLRDPAFNTGMAPFFGDLLPSRPAQNDFGHAVRNLVRARLPEYRVNMAKAAAELPEAGQWPATGAMLVYRCTADLLLQPGASPTLRRSMEQAVRVGSLVRAPHMWQRALVEMRRPKLKPVVVELVTARRREGIPADEPRDLLDTLIGVCPDEVTSRELADLYLLMFLSIVGTVGHSVAWSLLLACLHSRPRSSWPWPADWIVREAARHRPVVWMVGRSVPRPTVFGGVPFQPGAVLSVSPYLLHHDENRWTRPGVFRPERWAEPGEHGPYVPFSSGPFICAGAAVAQTMISDALTALADDAHLTVTGGDLRPFVTNAAICRPFVLHRTTKPRGGPPRRERR</sequence>
<name>A0ABW6U3L8_9ACTN</name>
<comment type="caution">
    <text evidence="2">The sequence shown here is derived from an EMBL/GenBank/DDBJ whole genome shotgun (WGS) entry which is preliminary data.</text>
</comment>
<evidence type="ECO:0000256" key="1">
    <source>
        <dbReference type="ARBA" id="ARBA00010617"/>
    </source>
</evidence>
<protein>
    <submittedName>
        <fullName evidence="2">Cytochrome P450</fullName>
    </submittedName>
</protein>
<dbReference type="Gene3D" id="1.10.630.10">
    <property type="entry name" value="Cytochrome P450"/>
    <property type="match status" value="1"/>
</dbReference>
<dbReference type="EMBL" id="JBIAUT010000010">
    <property type="protein sequence ID" value="MFF4219399.1"/>
    <property type="molecule type" value="Genomic_DNA"/>
</dbReference>
<dbReference type="InterPro" id="IPR050121">
    <property type="entry name" value="Cytochrome_P450_monoxygenase"/>
</dbReference>
<dbReference type="InterPro" id="IPR001128">
    <property type="entry name" value="Cyt_P450"/>
</dbReference>
<dbReference type="PANTHER" id="PTHR24305:SF166">
    <property type="entry name" value="CYTOCHROME P450 12A4, MITOCHONDRIAL-RELATED"/>
    <property type="match status" value="1"/>
</dbReference>
<dbReference type="PRINTS" id="PR00463">
    <property type="entry name" value="EP450I"/>
</dbReference>
<reference evidence="2 3" key="1">
    <citation type="submission" date="2024-10" db="EMBL/GenBank/DDBJ databases">
        <title>The Natural Products Discovery Center: Release of the First 8490 Sequenced Strains for Exploring Actinobacteria Biosynthetic Diversity.</title>
        <authorList>
            <person name="Kalkreuter E."/>
            <person name="Kautsar S.A."/>
            <person name="Yang D."/>
            <person name="Bader C.D."/>
            <person name="Teijaro C.N."/>
            <person name="Fluegel L."/>
            <person name="Davis C.M."/>
            <person name="Simpson J.R."/>
            <person name="Lauterbach L."/>
            <person name="Steele A.D."/>
            <person name="Gui C."/>
            <person name="Meng S."/>
            <person name="Li G."/>
            <person name="Viehrig K."/>
            <person name="Ye F."/>
            <person name="Su P."/>
            <person name="Kiefer A.F."/>
            <person name="Nichols A."/>
            <person name="Cepeda A.J."/>
            <person name="Yan W."/>
            <person name="Fan B."/>
            <person name="Jiang Y."/>
            <person name="Adhikari A."/>
            <person name="Zheng C.-J."/>
            <person name="Schuster L."/>
            <person name="Cowan T.M."/>
            <person name="Smanski M.J."/>
            <person name="Chevrette M.G."/>
            <person name="De Carvalho L.P.S."/>
            <person name="Shen B."/>
        </authorList>
    </citation>
    <scope>NUCLEOTIDE SEQUENCE [LARGE SCALE GENOMIC DNA]</scope>
    <source>
        <strain evidence="2 3">NPDC001650</strain>
    </source>
</reference>